<gene>
    <name evidence="5" type="ORF">BYL167_LOCUS53878</name>
</gene>
<sequence>MRKLSRQAQAQLSISTGIAYEAISNIRTTRAFGAETKEHE</sequence>
<proteinExistence type="predicted"/>
<accession>A0A8S3CQP2</accession>
<dbReference type="Gene3D" id="1.20.1560.10">
    <property type="entry name" value="ABC transporter type 1, transmembrane domain"/>
    <property type="match status" value="1"/>
</dbReference>
<dbReference type="EMBL" id="CAJOBH010184408">
    <property type="protein sequence ID" value="CAF4947983.1"/>
    <property type="molecule type" value="Genomic_DNA"/>
</dbReference>
<dbReference type="AlphaFoldDB" id="A0A8S3CQP2"/>
<reference evidence="5" key="1">
    <citation type="submission" date="2021-02" db="EMBL/GenBank/DDBJ databases">
        <authorList>
            <person name="Nowell W R."/>
        </authorList>
    </citation>
    <scope>NUCLEOTIDE SEQUENCE</scope>
</reference>
<dbReference type="GO" id="GO:0016020">
    <property type="term" value="C:membrane"/>
    <property type="evidence" value="ECO:0007669"/>
    <property type="project" value="InterPro"/>
</dbReference>
<dbReference type="InterPro" id="IPR036640">
    <property type="entry name" value="ABC1_TM_sf"/>
</dbReference>
<evidence type="ECO:0000259" key="4">
    <source>
        <dbReference type="PROSITE" id="PS50929"/>
    </source>
</evidence>
<dbReference type="Proteomes" id="UP000681967">
    <property type="component" value="Unassembled WGS sequence"/>
</dbReference>
<evidence type="ECO:0000313" key="6">
    <source>
        <dbReference type="Proteomes" id="UP000681967"/>
    </source>
</evidence>
<evidence type="ECO:0000256" key="2">
    <source>
        <dbReference type="ARBA" id="ARBA00022989"/>
    </source>
</evidence>
<dbReference type="PROSITE" id="PS50929">
    <property type="entry name" value="ABC_TM1F"/>
    <property type="match status" value="1"/>
</dbReference>
<feature type="domain" description="ABC transmembrane type-1" evidence="4">
    <location>
        <begin position="1"/>
        <end position="40"/>
    </location>
</feature>
<evidence type="ECO:0000256" key="3">
    <source>
        <dbReference type="ARBA" id="ARBA00023136"/>
    </source>
</evidence>
<comment type="caution">
    <text evidence="5">The sequence shown here is derived from an EMBL/GenBank/DDBJ whole genome shotgun (WGS) entry which is preliminary data.</text>
</comment>
<dbReference type="SUPFAM" id="SSF90123">
    <property type="entry name" value="ABC transporter transmembrane region"/>
    <property type="match status" value="1"/>
</dbReference>
<dbReference type="GO" id="GO:0140359">
    <property type="term" value="F:ABC-type transporter activity"/>
    <property type="evidence" value="ECO:0007669"/>
    <property type="project" value="InterPro"/>
</dbReference>
<evidence type="ECO:0000313" key="5">
    <source>
        <dbReference type="EMBL" id="CAF4947983.1"/>
    </source>
</evidence>
<keyword evidence="1" id="KW-0812">Transmembrane</keyword>
<organism evidence="5 6">
    <name type="scientific">Rotaria magnacalcarata</name>
    <dbReference type="NCBI Taxonomy" id="392030"/>
    <lineage>
        <taxon>Eukaryota</taxon>
        <taxon>Metazoa</taxon>
        <taxon>Spiralia</taxon>
        <taxon>Gnathifera</taxon>
        <taxon>Rotifera</taxon>
        <taxon>Eurotatoria</taxon>
        <taxon>Bdelloidea</taxon>
        <taxon>Philodinida</taxon>
        <taxon>Philodinidae</taxon>
        <taxon>Rotaria</taxon>
    </lineage>
</organism>
<protein>
    <recommendedName>
        <fullName evidence="4">ABC transmembrane type-1 domain-containing protein</fullName>
    </recommendedName>
</protein>
<evidence type="ECO:0000256" key="1">
    <source>
        <dbReference type="ARBA" id="ARBA00022692"/>
    </source>
</evidence>
<keyword evidence="3" id="KW-0472">Membrane</keyword>
<name>A0A8S3CQP2_9BILA</name>
<dbReference type="InterPro" id="IPR011527">
    <property type="entry name" value="ABC1_TM_dom"/>
</dbReference>
<dbReference type="GO" id="GO:0005524">
    <property type="term" value="F:ATP binding"/>
    <property type="evidence" value="ECO:0007669"/>
    <property type="project" value="InterPro"/>
</dbReference>
<keyword evidence="2" id="KW-1133">Transmembrane helix</keyword>